<comment type="caution">
    <text evidence="3">The sequence shown here is derived from an EMBL/GenBank/DDBJ whole genome shotgun (WGS) entry which is preliminary data.</text>
</comment>
<evidence type="ECO:0000313" key="4">
    <source>
        <dbReference type="Proteomes" id="UP000290759"/>
    </source>
</evidence>
<dbReference type="InterPro" id="IPR011033">
    <property type="entry name" value="PRC_barrel-like_sf"/>
</dbReference>
<proteinExistence type="predicted"/>
<feature type="region of interest" description="Disordered" evidence="1">
    <location>
        <begin position="171"/>
        <end position="190"/>
    </location>
</feature>
<keyword evidence="4" id="KW-1185">Reference proteome</keyword>
<name>A0A4Q2U2X1_9HYPH</name>
<reference evidence="3 4" key="2">
    <citation type="submission" date="2019-02" db="EMBL/GenBank/DDBJ databases">
        <title>'Lichenibacterium ramalinii' gen. nov. sp. nov., 'Lichenibacterium minor' gen. nov. sp. nov.</title>
        <authorList>
            <person name="Pankratov T."/>
        </authorList>
    </citation>
    <scope>NUCLEOTIDE SEQUENCE [LARGE SCALE GENOMIC DNA]</scope>
    <source>
        <strain evidence="3 4">RmlP026</strain>
    </source>
</reference>
<feature type="region of interest" description="Disordered" evidence="1">
    <location>
        <begin position="1"/>
        <end position="33"/>
    </location>
</feature>
<accession>A0A4Q2U2X1</accession>
<sequence>MPARGPLDRGGAAQLPAVPGGSGKRAPRHRTAPGDHTMTIIPFSFAAALALAPLLSPAAALAQSGPFLAGQGPDLWRASRLVGVDVLGPDGKPVGTVSDVLLDHDGRAVAAVVGVGGFLGLGRKDVALPFASLHFTQEPRPGASAVGTPDSANGMPTEPGMAAGSAVPVETAAAPPGATAAPARSTARPDHATVDVTAEELKAAPAFTFAR</sequence>
<dbReference type="InterPro" id="IPR027275">
    <property type="entry name" value="PRC-brl_dom"/>
</dbReference>
<dbReference type="AlphaFoldDB" id="A0A4Q2U2X1"/>
<evidence type="ECO:0000256" key="1">
    <source>
        <dbReference type="SAM" id="MobiDB-lite"/>
    </source>
</evidence>
<feature type="region of interest" description="Disordered" evidence="1">
    <location>
        <begin position="138"/>
        <end position="166"/>
    </location>
</feature>
<evidence type="ECO:0000259" key="2">
    <source>
        <dbReference type="Pfam" id="PF05239"/>
    </source>
</evidence>
<protein>
    <submittedName>
        <fullName evidence="3">PRC-barrel domain containing protein</fullName>
    </submittedName>
</protein>
<evidence type="ECO:0000313" key="3">
    <source>
        <dbReference type="EMBL" id="RYC29036.1"/>
    </source>
</evidence>
<dbReference type="Gene3D" id="2.30.30.240">
    <property type="entry name" value="PRC-barrel domain"/>
    <property type="match status" value="1"/>
</dbReference>
<dbReference type="Pfam" id="PF05239">
    <property type="entry name" value="PRC"/>
    <property type="match status" value="1"/>
</dbReference>
<dbReference type="PANTHER" id="PTHR36505">
    <property type="entry name" value="BLR1072 PROTEIN"/>
    <property type="match status" value="1"/>
</dbReference>
<dbReference type="OrthoDB" id="7818259at2"/>
<organism evidence="3 4">
    <name type="scientific">Lichenibacterium minor</name>
    <dbReference type="NCBI Taxonomy" id="2316528"/>
    <lineage>
        <taxon>Bacteria</taxon>
        <taxon>Pseudomonadati</taxon>
        <taxon>Pseudomonadota</taxon>
        <taxon>Alphaproteobacteria</taxon>
        <taxon>Hyphomicrobiales</taxon>
        <taxon>Lichenihabitantaceae</taxon>
        <taxon>Lichenibacterium</taxon>
    </lineage>
</organism>
<feature type="domain" description="PRC-barrel" evidence="2">
    <location>
        <begin position="77"/>
        <end position="131"/>
    </location>
</feature>
<feature type="compositionally biased region" description="Low complexity" evidence="1">
    <location>
        <begin position="171"/>
        <end position="186"/>
    </location>
</feature>
<reference evidence="3 4" key="1">
    <citation type="submission" date="2018-12" db="EMBL/GenBank/DDBJ databases">
        <authorList>
            <person name="Grouzdev D.S."/>
            <person name="Krutkina M.S."/>
        </authorList>
    </citation>
    <scope>NUCLEOTIDE SEQUENCE [LARGE SCALE GENOMIC DNA]</scope>
    <source>
        <strain evidence="3 4">RmlP026</strain>
    </source>
</reference>
<gene>
    <name evidence="3" type="ORF">D3273_26085</name>
</gene>
<dbReference type="PANTHER" id="PTHR36505:SF1">
    <property type="entry name" value="BLR1072 PROTEIN"/>
    <property type="match status" value="1"/>
</dbReference>
<dbReference type="EMBL" id="QYBB01000076">
    <property type="protein sequence ID" value="RYC29036.1"/>
    <property type="molecule type" value="Genomic_DNA"/>
</dbReference>
<dbReference type="Proteomes" id="UP000290759">
    <property type="component" value="Unassembled WGS sequence"/>
</dbReference>
<dbReference type="SUPFAM" id="SSF50346">
    <property type="entry name" value="PRC-barrel domain"/>
    <property type="match status" value="1"/>
</dbReference>